<dbReference type="RefSeq" id="WP_233905845.1">
    <property type="nucleotide sequence ID" value="NZ_JAPDVK010000002.1"/>
</dbReference>
<evidence type="ECO:0000313" key="4">
    <source>
        <dbReference type="EMBL" id="MCW4128158.1"/>
    </source>
</evidence>
<gene>
    <name evidence="4" type="ORF">ONT16_07795</name>
</gene>
<reference evidence="4" key="1">
    <citation type="submission" date="2022-11" db="EMBL/GenBank/DDBJ databases">
        <title>Genomic repertoires linked with pathogenic potency of arthritogenic Prevotella copri isolated from the gut of rheumatoid arthritis patients.</title>
        <authorList>
            <person name="Nii T."/>
            <person name="Maeda Y."/>
            <person name="Motooka D."/>
            <person name="Naito M."/>
            <person name="Matsumoto Y."/>
            <person name="Ogawa T."/>
            <person name="Oguro-Igashira E."/>
            <person name="Kishikawa T."/>
            <person name="Yamashita M."/>
            <person name="Koizumi S."/>
            <person name="Kurakawa T."/>
            <person name="Okumura R."/>
            <person name="Kayama H."/>
            <person name="Murakami M."/>
            <person name="Sakaguchi T."/>
            <person name="Das B."/>
            <person name="Nakamura S."/>
            <person name="Okada Y."/>
            <person name="Kumanogoh A."/>
            <person name="Takeda K."/>
        </authorList>
    </citation>
    <scope>NUCLEOTIDE SEQUENCE</scope>
    <source>
        <strain evidence="4">F3-75</strain>
    </source>
</reference>
<sequence>MKKLSLYISIALAGLFMGSCSEDFKDWADPQTNPQEDAITIPGFTATAAQAIDFASVTTDSVNTFSLSSAALPEGFTLANARLELTPQGVENATKTTVNTDLNGKGAVADLAPVVESAYGKRPTARTFDAQVYVNAVKDGQAVLIDAGKINLVMTPKAPFIDTNYYLVGQMTDWSLDTKFKFTHSDADVYEDPVFTIMFTTTDDNQYWKIIPQGNVDAGNIWAVENNPKGVVGVEKDGDDAMSGTLLTTTSKGEKANAGKIAKAGIYQMTINMMDYTYSIKQIAPEYYLVGALQSWSDQNMSCLMTAETAMVQNFTTKWTGDANMKIWLGSDFGKWDNAFGSASGDGVNTAEGKLKAGGGAIVCPEKGAYYTFTADFSTMTYKWTKLANQNPTEFKHVSLIGVGGKWNEGDDIDLEQVAPHNWYLAKQEIPAGGLKIRADHKWRDDGNWGFAEGQKYESKGTLITSGGSSNISVPAGTYNIYFNDITGAYAFVEVK</sequence>
<protein>
    <submittedName>
        <fullName evidence="4">DUF5115 domain-containing protein</fullName>
    </submittedName>
</protein>
<accession>A0AAP3BBW8</accession>
<feature type="chain" id="PRO_5043024576" evidence="1">
    <location>
        <begin position="22"/>
        <end position="496"/>
    </location>
</feature>
<dbReference type="PROSITE" id="PS51257">
    <property type="entry name" value="PROKAR_LIPOPROTEIN"/>
    <property type="match status" value="1"/>
</dbReference>
<dbReference type="Pfam" id="PF26120">
    <property type="entry name" value="CBM_1st_SusF"/>
    <property type="match status" value="1"/>
</dbReference>
<evidence type="ECO:0000256" key="1">
    <source>
        <dbReference type="SAM" id="SignalP"/>
    </source>
</evidence>
<comment type="caution">
    <text evidence="4">The sequence shown here is derived from an EMBL/GenBank/DDBJ whole genome shotgun (WGS) entry which is preliminary data.</text>
</comment>
<dbReference type="InterPro" id="IPR058976">
    <property type="entry name" value="CBM_1st_SusF"/>
</dbReference>
<keyword evidence="1" id="KW-0732">Signal</keyword>
<evidence type="ECO:0000313" key="5">
    <source>
        <dbReference type="Proteomes" id="UP001209344"/>
    </source>
</evidence>
<feature type="signal peptide" evidence="1">
    <location>
        <begin position="1"/>
        <end position="21"/>
    </location>
</feature>
<dbReference type="Pfam" id="PF17142">
    <property type="entry name" value="SusF_N"/>
    <property type="match status" value="1"/>
</dbReference>
<dbReference type="AlphaFoldDB" id="A0AAP3BBW8"/>
<organism evidence="4 5">
    <name type="scientific">Segatella copri</name>
    <dbReference type="NCBI Taxonomy" id="165179"/>
    <lineage>
        <taxon>Bacteria</taxon>
        <taxon>Pseudomonadati</taxon>
        <taxon>Bacteroidota</taxon>
        <taxon>Bacteroidia</taxon>
        <taxon>Bacteroidales</taxon>
        <taxon>Prevotellaceae</taxon>
        <taxon>Segatella</taxon>
    </lineage>
</organism>
<feature type="domain" description="SusF first starch specific CBM" evidence="3">
    <location>
        <begin position="161"/>
        <end position="282"/>
    </location>
</feature>
<dbReference type="Proteomes" id="UP001209344">
    <property type="component" value="Unassembled WGS sequence"/>
</dbReference>
<name>A0AAP3BBW8_9BACT</name>
<dbReference type="InterPro" id="IPR033408">
    <property type="entry name" value="SusF_N"/>
</dbReference>
<proteinExistence type="predicted"/>
<dbReference type="EMBL" id="JAPDVK010000002">
    <property type="protein sequence ID" value="MCW4128158.1"/>
    <property type="molecule type" value="Genomic_DNA"/>
</dbReference>
<feature type="domain" description="Outer membrane protein SusF N-terminal" evidence="2">
    <location>
        <begin position="20"/>
        <end position="156"/>
    </location>
</feature>
<evidence type="ECO:0000259" key="3">
    <source>
        <dbReference type="Pfam" id="PF26120"/>
    </source>
</evidence>
<evidence type="ECO:0000259" key="2">
    <source>
        <dbReference type="Pfam" id="PF17142"/>
    </source>
</evidence>
<dbReference type="CDD" id="cd12964">
    <property type="entry name" value="CBM-Fa"/>
    <property type="match status" value="1"/>
</dbReference>
<dbReference type="Gene3D" id="2.60.40.3620">
    <property type="match status" value="3"/>
</dbReference>